<dbReference type="Pfam" id="PF12787">
    <property type="entry name" value="EcsC"/>
    <property type="match status" value="1"/>
</dbReference>
<dbReference type="EMBL" id="JAEMWV010000011">
    <property type="protein sequence ID" value="MBN8253502.1"/>
    <property type="molecule type" value="Genomic_DNA"/>
</dbReference>
<sequence length="266" mass="30553">METTEQLAKELKKIEKWEKSQKGLFFWEKLLRLPFAALDKVTPRFIHEKIEKLLDEVAKYIDNGGQYLANTSATLEKASKRLKEKDLTLTDIQQLSIQEMDELANAFVEARQKNAKIQGATTGIGGIFTLAIDVPFVLGLTLKTLQEVAVSYGYDPTKQEERVFMVKCMQFSSSDIVGKRAILEELSEGKREQSLSQLQGWREVFTTYRDNWGWKKLFQMIPIAGMIFGAYVNKQAIGDIGEIGTMLYRKRRILERLEQEKNLQES</sequence>
<dbReference type="PANTHER" id="PTHR41260">
    <property type="entry name" value="PROTEIN ECSC"/>
    <property type="match status" value="1"/>
</dbReference>
<accession>A0A8I1SN48</accession>
<dbReference type="Proteomes" id="UP000664578">
    <property type="component" value="Unassembled WGS sequence"/>
</dbReference>
<dbReference type="RefSeq" id="WP_119543565.1">
    <property type="nucleotide sequence ID" value="NZ_CM125968.1"/>
</dbReference>
<evidence type="ECO:0000313" key="2">
    <source>
        <dbReference type="Proteomes" id="UP000664578"/>
    </source>
</evidence>
<reference evidence="1" key="1">
    <citation type="submission" date="2020-12" db="EMBL/GenBank/DDBJ databases">
        <title>PHA producing bacteria isolated from mangrove.</title>
        <authorList>
            <person name="Zheng W."/>
            <person name="Yu S."/>
            <person name="Huang Y."/>
        </authorList>
    </citation>
    <scope>NUCLEOTIDE SEQUENCE</scope>
    <source>
        <strain evidence="1">GN22-4</strain>
    </source>
</reference>
<protein>
    <submittedName>
        <fullName evidence="1">EcsC family protein</fullName>
    </submittedName>
</protein>
<dbReference type="GeneID" id="93680977"/>
<dbReference type="PANTHER" id="PTHR41260:SF1">
    <property type="entry name" value="PROTEIN ECSC"/>
    <property type="match status" value="1"/>
</dbReference>
<dbReference type="InterPro" id="IPR024787">
    <property type="entry name" value="EcsC"/>
</dbReference>
<evidence type="ECO:0000313" key="1">
    <source>
        <dbReference type="EMBL" id="MBN8253502.1"/>
    </source>
</evidence>
<gene>
    <name evidence="1" type="ORF">JF537_18285</name>
</gene>
<organism evidence="1 2">
    <name type="scientific">Priestia flexa</name>
    <dbReference type="NCBI Taxonomy" id="86664"/>
    <lineage>
        <taxon>Bacteria</taxon>
        <taxon>Bacillati</taxon>
        <taxon>Bacillota</taxon>
        <taxon>Bacilli</taxon>
        <taxon>Bacillales</taxon>
        <taxon>Bacillaceae</taxon>
        <taxon>Priestia</taxon>
    </lineage>
</organism>
<name>A0A8I1SN48_9BACI</name>
<dbReference type="AlphaFoldDB" id="A0A8I1SN48"/>
<proteinExistence type="predicted"/>
<comment type="caution">
    <text evidence="1">The sequence shown here is derived from an EMBL/GenBank/DDBJ whole genome shotgun (WGS) entry which is preliminary data.</text>
</comment>